<name>A0A0W7WF24_9RHOB</name>
<keyword evidence="5 7" id="KW-1133">Transmembrane helix</keyword>
<dbReference type="EMBL" id="LPXO01000016">
    <property type="protein sequence ID" value="KUF09154.1"/>
    <property type="molecule type" value="Genomic_DNA"/>
</dbReference>
<comment type="subcellular location">
    <subcellularLocation>
        <location evidence="7">Cell inner membrane</location>
        <topology evidence="7">Single-pass type II membrane protein</topology>
    </subcellularLocation>
    <text evidence="7">Localizes to the division septum.</text>
</comment>
<keyword evidence="3 7" id="KW-0132">Cell division</keyword>
<dbReference type="Gene3D" id="3.40.50.11690">
    <property type="entry name" value="Cell division protein FtsQ/DivIB"/>
    <property type="match status" value="1"/>
</dbReference>
<keyword evidence="4 7" id="KW-0812">Transmembrane</keyword>
<evidence type="ECO:0000256" key="6">
    <source>
        <dbReference type="ARBA" id="ARBA00023306"/>
    </source>
</evidence>
<dbReference type="AlphaFoldDB" id="A0A0W7WF24"/>
<evidence type="ECO:0000259" key="8">
    <source>
        <dbReference type="Pfam" id="PF03799"/>
    </source>
</evidence>
<evidence type="ECO:0000313" key="9">
    <source>
        <dbReference type="EMBL" id="KUF09154.1"/>
    </source>
</evidence>
<evidence type="ECO:0000256" key="7">
    <source>
        <dbReference type="HAMAP-Rule" id="MF_00911"/>
    </source>
</evidence>
<dbReference type="InterPro" id="IPR026579">
    <property type="entry name" value="FtsQ"/>
</dbReference>
<reference evidence="9 10" key="1">
    <citation type="submission" date="2015-12" db="EMBL/GenBank/DDBJ databases">
        <authorList>
            <person name="Shamseldin A."/>
            <person name="Moawad H."/>
            <person name="Abd El-Rahim W.M."/>
            <person name="Sadowsky M.J."/>
        </authorList>
    </citation>
    <scope>NUCLEOTIDE SEQUENCE [LARGE SCALE GENOMIC DNA]</scope>
    <source>
        <strain evidence="9 10">SJ5A-1</strain>
    </source>
</reference>
<dbReference type="Pfam" id="PF03799">
    <property type="entry name" value="FtsQ_DivIB_C"/>
    <property type="match status" value="1"/>
</dbReference>
<dbReference type="InterPro" id="IPR045335">
    <property type="entry name" value="FtsQ_C_sf"/>
</dbReference>
<comment type="similarity">
    <text evidence="7">Belongs to the FtsQ/DivIB family. FtsQ subfamily.</text>
</comment>
<comment type="function">
    <text evidence="7">Essential cell division protein.</text>
</comment>
<evidence type="ECO:0000313" key="10">
    <source>
        <dbReference type="Proteomes" id="UP000054396"/>
    </source>
</evidence>
<keyword evidence="2 7" id="KW-0997">Cell inner membrane</keyword>
<evidence type="ECO:0000256" key="4">
    <source>
        <dbReference type="ARBA" id="ARBA00022692"/>
    </source>
</evidence>
<gene>
    <name evidence="7" type="primary">ftsQ</name>
    <name evidence="9" type="ORF">AVJ23_18940</name>
</gene>
<dbReference type="GO" id="GO:0005886">
    <property type="term" value="C:plasma membrane"/>
    <property type="evidence" value="ECO:0007669"/>
    <property type="project" value="UniProtKB-SubCell"/>
</dbReference>
<dbReference type="InterPro" id="IPR005548">
    <property type="entry name" value="Cell_div_FtsQ/DivIB_C"/>
</dbReference>
<keyword evidence="10" id="KW-1185">Reference proteome</keyword>
<evidence type="ECO:0000256" key="5">
    <source>
        <dbReference type="ARBA" id="ARBA00022989"/>
    </source>
</evidence>
<accession>A0A0W7WF24</accession>
<proteinExistence type="inferred from homology"/>
<feature type="domain" description="Cell division protein FtsQ/DivIB C-terminal" evidence="8">
    <location>
        <begin position="155"/>
        <end position="268"/>
    </location>
</feature>
<protein>
    <recommendedName>
        <fullName evidence="7">Cell division protein FtsQ</fullName>
    </recommendedName>
</protein>
<organism evidence="9 10">
    <name type="scientific">Pseudoponticoccus marisrubri</name>
    <dbReference type="NCBI Taxonomy" id="1685382"/>
    <lineage>
        <taxon>Bacteria</taxon>
        <taxon>Pseudomonadati</taxon>
        <taxon>Pseudomonadota</taxon>
        <taxon>Alphaproteobacteria</taxon>
        <taxon>Rhodobacterales</taxon>
        <taxon>Roseobacteraceae</taxon>
        <taxon>Pseudoponticoccus</taxon>
    </lineage>
</organism>
<dbReference type="PANTHER" id="PTHR35851:SF1">
    <property type="entry name" value="CELL DIVISION PROTEIN FTSQ"/>
    <property type="match status" value="1"/>
</dbReference>
<comment type="caution">
    <text evidence="9">The sequence shown here is derived from an EMBL/GenBank/DDBJ whole genome shotgun (WGS) entry which is preliminary data.</text>
</comment>
<dbReference type="PANTHER" id="PTHR35851">
    <property type="entry name" value="CELL DIVISION PROTEIN FTSQ"/>
    <property type="match status" value="1"/>
</dbReference>
<dbReference type="HAMAP" id="MF_00911">
    <property type="entry name" value="FtsQ_subfam"/>
    <property type="match status" value="1"/>
</dbReference>
<keyword evidence="6 7" id="KW-0131">Cell cycle</keyword>
<dbReference type="Proteomes" id="UP000054396">
    <property type="component" value="Unassembled WGS sequence"/>
</dbReference>
<dbReference type="GO" id="GO:0043093">
    <property type="term" value="P:FtsZ-dependent cytokinesis"/>
    <property type="evidence" value="ECO:0007669"/>
    <property type="project" value="UniProtKB-UniRule"/>
</dbReference>
<dbReference type="GO" id="GO:0032153">
    <property type="term" value="C:cell division site"/>
    <property type="evidence" value="ECO:0007669"/>
    <property type="project" value="UniProtKB-UniRule"/>
</dbReference>
<keyword evidence="7" id="KW-0472">Membrane</keyword>
<dbReference type="STRING" id="1685382.AVJ23_18940"/>
<evidence type="ECO:0000256" key="2">
    <source>
        <dbReference type="ARBA" id="ARBA00022519"/>
    </source>
</evidence>
<evidence type="ECO:0000256" key="1">
    <source>
        <dbReference type="ARBA" id="ARBA00022475"/>
    </source>
</evidence>
<dbReference type="GO" id="GO:0090529">
    <property type="term" value="P:cell septum assembly"/>
    <property type="evidence" value="ECO:0007669"/>
    <property type="project" value="InterPro"/>
</dbReference>
<evidence type="ECO:0000256" key="3">
    <source>
        <dbReference type="ARBA" id="ARBA00022618"/>
    </source>
</evidence>
<sequence length="296" mass="32466">MEPPLTRPDPQMARLDPSASRLKYRIERLMLTPVFRFALRVGLPFALCFGGASAWVSVEENRQAFNLMVADLRASVESRPEFQVKMMAIDGASAELSEAIRALLPIGFPISSFDLDLPAMQAQVVALNPVKSAELRIRQGGVLQIDVVERVPAVLWRRADGLFRLDESGVLVGAAAARAAHPALPVIAGAGAEQAVDEALALYAVTGPIRGRLRGFERMGGRRWDVVLNRGQRLMLPETGAVRALERAIAMDQAVDMLARDLLVVDLRLPRRPTIRMSEKATQEMWRIKAIEAGGD</sequence>
<keyword evidence="1 7" id="KW-1003">Cell membrane</keyword>